<reference evidence="1" key="1">
    <citation type="journal article" date="2012" name="PLoS ONE">
        <title>Gene sets for utilization of primary and secondary nutrition supplies in the distal gut of endangered iberian lynx.</title>
        <authorList>
            <person name="Alcaide M."/>
            <person name="Messina E."/>
            <person name="Richter M."/>
            <person name="Bargiela R."/>
            <person name="Peplies J."/>
            <person name="Huws S.A."/>
            <person name="Newbold C.J."/>
            <person name="Golyshin P.N."/>
            <person name="Simon M.A."/>
            <person name="Lopez G."/>
            <person name="Yakimov M.M."/>
            <person name="Ferrer M."/>
        </authorList>
    </citation>
    <scope>NUCLEOTIDE SEQUENCE</scope>
</reference>
<evidence type="ECO:0000313" key="1">
    <source>
        <dbReference type="EMBL" id="EJX08670.1"/>
    </source>
</evidence>
<gene>
    <name evidence="1" type="ORF">EVA_03217</name>
</gene>
<dbReference type="AlphaFoldDB" id="J9H4G2"/>
<accession>J9H4G2</accession>
<name>J9H4G2_9ZZZZ</name>
<comment type="caution">
    <text evidence="1">The sequence shown here is derived from an EMBL/GenBank/DDBJ whole genome shotgun (WGS) entry which is preliminary data.</text>
</comment>
<sequence length="40" mass="4566">MGIYEVAPEDFAVAEFIDSSKLELQRIVREGLDILRKENA</sequence>
<protein>
    <submittedName>
        <fullName evidence="1">Uncharacterized protein</fullName>
    </submittedName>
</protein>
<dbReference type="EMBL" id="AMCI01000564">
    <property type="protein sequence ID" value="EJX08670.1"/>
    <property type="molecule type" value="Genomic_DNA"/>
</dbReference>
<organism evidence="1">
    <name type="scientific">gut metagenome</name>
    <dbReference type="NCBI Taxonomy" id="749906"/>
    <lineage>
        <taxon>unclassified sequences</taxon>
        <taxon>metagenomes</taxon>
        <taxon>organismal metagenomes</taxon>
    </lineage>
</organism>
<proteinExistence type="predicted"/>